<dbReference type="Gramene" id="AET1Gv20864400.28">
    <property type="protein sequence ID" value="AET1Gv20864400.28"/>
    <property type="gene ID" value="AET1Gv20864400"/>
</dbReference>
<sequence length="141" mass="15844">MKLVASCLLLEGGDAELGGGDAAVLRRRGEAVAQGGAAQVAERRRRLRRLRLQRRRGRGRGRGRRRGARPPRSAHLYLFFSDPFPHFLRASRSASIRWERDRGISCVGIGVQTTTLRIRNADSLTMDDWLAFPVQLFIACF</sequence>
<accession>A0A452ZNZ5</accession>
<evidence type="ECO:0000313" key="2">
    <source>
        <dbReference type="Proteomes" id="UP000015105"/>
    </source>
</evidence>
<name>A0A452ZNZ5_AEGTS</name>
<proteinExistence type="predicted"/>
<evidence type="ECO:0000313" key="1">
    <source>
        <dbReference type="EnsemblPlants" id="AET1Gv20864400.28"/>
    </source>
</evidence>
<reference evidence="1" key="4">
    <citation type="submission" date="2019-03" db="UniProtKB">
        <authorList>
            <consortium name="EnsemblPlants"/>
        </authorList>
    </citation>
    <scope>IDENTIFICATION</scope>
</reference>
<dbReference type="EnsemblPlants" id="AET1Gv20864400.28">
    <property type="protein sequence ID" value="AET1Gv20864400.28"/>
    <property type="gene ID" value="AET1Gv20864400"/>
</dbReference>
<dbReference type="AlphaFoldDB" id="A0A452ZNZ5"/>
<organism evidence="1 2">
    <name type="scientific">Aegilops tauschii subsp. strangulata</name>
    <name type="common">Goatgrass</name>
    <dbReference type="NCBI Taxonomy" id="200361"/>
    <lineage>
        <taxon>Eukaryota</taxon>
        <taxon>Viridiplantae</taxon>
        <taxon>Streptophyta</taxon>
        <taxon>Embryophyta</taxon>
        <taxon>Tracheophyta</taxon>
        <taxon>Spermatophyta</taxon>
        <taxon>Magnoliopsida</taxon>
        <taxon>Liliopsida</taxon>
        <taxon>Poales</taxon>
        <taxon>Poaceae</taxon>
        <taxon>BOP clade</taxon>
        <taxon>Pooideae</taxon>
        <taxon>Triticodae</taxon>
        <taxon>Triticeae</taxon>
        <taxon>Triticinae</taxon>
        <taxon>Aegilops</taxon>
    </lineage>
</organism>
<reference evidence="1" key="3">
    <citation type="journal article" date="2017" name="Nature">
        <title>Genome sequence of the progenitor of the wheat D genome Aegilops tauschii.</title>
        <authorList>
            <person name="Luo M.C."/>
            <person name="Gu Y.Q."/>
            <person name="Puiu D."/>
            <person name="Wang H."/>
            <person name="Twardziok S.O."/>
            <person name="Deal K.R."/>
            <person name="Huo N."/>
            <person name="Zhu T."/>
            <person name="Wang L."/>
            <person name="Wang Y."/>
            <person name="McGuire P.E."/>
            <person name="Liu S."/>
            <person name="Long H."/>
            <person name="Ramasamy R.K."/>
            <person name="Rodriguez J.C."/>
            <person name="Van S.L."/>
            <person name="Yuan L."/>
            <person name="Wang Z."/>
            <person name="Xia Z."/>
            <person name="Xiao L."/>
            <person name="Anderson O.D."/>
            <person name="Ouyang S."/>
            <person name="Liang Y."/>
            <person name="Zimin A.V."/>
            <person name="Pertea G."/>
            <person name="Qi P."/>
            <person name="Bennetzen J.L."/>
            <person name="Dai X."/>
            <person name="Dawson M.W."/>
            <person name="Muller H.G."/>
            <person name="Kugler K."/>
            <person name="Rivarola-Duarte L."/>
            <person name="Spannagl M."/>
            <person name="Mayer K.F.X."/>
            <person name="Lu F.H."/>
            <person name="Bevan M.W."/>
            <person name="Leroy P."/>
            <person name="Li P."/>
            <person name="You F.M."/>
            <person name="Sun Q."/>
            <person name="Liu Z."/>
            <person name="Lyons E."/>
            <person name="Wicker T."/>
            <person name="Salzberg S.L."/>
            <person name="Devos K.M."/>
            <person name="Dvorak J."/>
        </authorList>
    </citation>
    <scope>NUCLEOTIDE SEQUENCE [LARGE SCALE GENOMIC DNA]</scope>
    <source>
        <strain evidence="1">cv. AL8/78</strain>
    </source>
</reference>
<protein>
    <submittedName>
        <fullName evidence="1">Uncharacterized protein</fullName>
    </submittedName>
</protein>
<reference evidence="2" key="2">
    <citation type="journal article" date="2017" name="Nat. Plants">
        <title>The Aegilops tauschii genome reveals multiple impacts of transposons.</title>
        <authorList>
            <person name="Zhao G."/>
            <person name="Zou C."/>
            <person name="Li K."/>
            <person name="Wang K."/>
            <person name="Li T."/>
            <person name="Gao L."/>
            <person name="Zhang X."/>
            <person name="Wang H."/>
            <person name="Yang Z."/>
            <person name="Liu X."/>
            <person name="Jiang W."/>
            <person name="Mao L."/>
            <person name="Kong X."/>
            <person name="Jiao Y."/>
            <person name="Jia J."/>
        </authorList>
    </citation>
    <scope>NUCLEOTIDE SEQUENCE [LARGE SCALE GENOMIC DNA]</scope>
    <source>
        <strain evidence="2">cv. AL8/78</strain>
    </source>
</reference>
<keyword evidence="2" id="KW-1185">Reference proteome</keyword>
<reference evidence="2" key="1">
    <citation type="journal article" date="2014" name="Science">
        <title>Ancient hybridizations among the ancestral genomes of bread wheat.</title>
        <authorList>
            <consortium name="International Wheat Genome Sequencing Consortium,"/>
            <person name="Marcussen T."/>
            <person name="Sandve S.R."/>
            <person name="Heier L."/>
            <person name="Spannagl M."/>
            <person name="Pfeifer M."/>
            <person name="Jakobsen K.S."/>
            <person name="Wulff B.B."/>
            <person name="Steuernagel B."/>
            <person name="Mayer K.F."/>
            <person name="Olsen O.A."/>
        </authorList>
    </citation>
    <scope>NUCLEOTIDE SEQUENCE [LARGE SCALE GENOMIC DNA]</scope>
    <source>
        <strain evidence="2">cv. AL8/78</strain>
    </source>
</reference>
<dbReference type="Proteomes" id="UP000015105">
    <property type="component" value="Chromosome 1D"/>
</dbReference>
<reference evidence="1" key="5">
    <citation type="journal article" date="2021" name="G3 (Bethesda)">
        <title>Aegilops tauschii genome assembly Aet v5.0 features greater sequence contiguity and improved annotation.</title>
        <authorList>
            <person name="Wang L."/>
            <person name="Zhu T."/>
            <person name="Rodriguez J.C."/>
            <person name="Deal K.R."/>
            <person name="Dubcovsky J."/>
            <person name="McGuire P.E."/>
            <person name="Lux T."/>
            <person name="Spannagl M."/>
            <person name="Mayer K.F.X."/>
            <person name="Baldrich P."/>
            <person name="Meyers B.C."/>
            <person name="Huo N."/>
            <person name="Gu Y.Q."/>
            <person name="Zhou H."/>
            <person name="Devos K.M."/>
            <person name="Bennetzen J.L."/>
            <person name="Unver T."/>
            <person name="Budak H."/>
            <person name="Gulick P.J."/>
            <person name="Galiba G."/>
            <person name="Kalapos B."/>
            <person name="Nelson D.R."/>
            <person name="Li P."/>
            <person name="You F.M."/>
            <person name="Luo M.C."/>
            <person name="Dvorak J."/>
        </authorList>
    </citation>
    <scope>NUCLEOTIDE SEQUENCE [LARGE SCALE GENOMIC DNA]</scope>
    <source>
        <strain evidence="1">cv. AL8/78</strain>
    </source>
</reference>